<dbReference type="Gene3D" id="3.30.460.10">
    <property type="entry name" value="Beta Polymerase, domain 2"/>
    <property type="match status" value="1"/>
</dbReference>
<organism evidence="1 2">
    <name type="scientific">Shinella yambaruensis</name>
    <dbReference type="NCBI Taxonomy" id="415996"/>
    <lineage>
        <taxon>Bacteria</taxon>
        <taxon>Pseudomonadati</taxon>
        <taxon>Pseudomonadota</taxon>
        <taxon>Alphaproteobacteria</taxon>
        <taxon>Hyphomicrobiales</taxon>
        <taxon>Rhizobiaceae</taxon>
        <taxon>Shinella</taxon>
    </lineage>
</organism>
<dbReference type="PANTHER" id="PTHR34822:SF1">
    <property type="entry name" value="GRPB FAMILY PROTEIN"/>
    <property type="match status" value="1"/>
</dbReference>
<keyword evidence="2" id="KW-1185">Reference proteome</keyword>
<accession>A0ABQ5ZN91</accession>
<dbReference type="InterPro" id="IPR007344">
    <property type="entry name" value="GrpB/CoaE"/>
</dbReference>
<dbReference type="SUPFAM" id="SSF81301">
    <property type="entry name" value="Nucleotidyltransferase"/>
    <property type="match status" value="1"/>
</dbReference>
<dbReference type="InterPro" id="IPR043519">
    <property type="entry name" value="NT_sf"/>
</dbReference>
<dbReference type="EMBL" id="BSOP01000036">
    <property type="protein sequence ID" value="GLR53224.1"/>
    <property type="molecule type" value="Genomic_DNA"/>
</dbReference>
<comment type="caution">
    <text evidence="1">The sequence shown here is derived from an EMBL/GenBank/DDBJ whole genome shotgun (WGS) entry which is preliminary data.</text>
</comment>
<dbReference type="Pfam" id="PF04229">
    <property type="entry name" value="GrpB"/>
    <property type="match status" value="1"/>
</dbReference>
<evidence type="ECO:0000313" key="1">
    <source>
        <dbReference type="EMBL" id="GLR53224.1"/>
    </source>
</evidence>
<sequence>MPTPVVVVGYDAAWPDLFAEIAKSLRALLGDAVNAIDHVGSTAVPGLAAKPIIDIDVTLCGRELIEPACQRIVQAGYGARGNRYDDDMWAFLAKREPACRVYLCPPGNETHRKRLVFRDRLRQDGALREAYGALKQQLSRRFFLDGDAYTAAKRDFIEAAIRNAPPPRW</sequence>
<evidence type="ECO:0000313" key="2">
    <source>
        <dbReference type="Proteomes" id="UP001156702"/>
    </source>
</evidence>
<evidence type="ECO:0008006" key="3">
    <source>
        <dbReference type="Google" id="ProtNLM"/>
    </source>
</evidence>
<dbReference type="PANTHER" id="PTHR34822">
    <property type="entry name" value="GRPB DOMAIN PROTEIN (AFU_ORTHOLOGUE AFUA_1G01530)"/>
    <property type="match status" value="1"/>
</dbReference>
<name>A0ABQ5ZN91_9HYPH</name>
<proteinExistence type="predicted"/>
<gene>
    <name evidence="1" type="ORF">GCM10007923_44390</name>
</gene>
<dbReference type="Proteomes" id="UP001156702">
    <property type="component" value="Unassembled WGS sequence"/>
</dbReference>
<dbReference type="RefSeq" id="WP_244766941.1">
    <property type="nucleotide sequence ID" value="NZ_BSOP01000036.1"/>
</dbReference>
<reference evidence="2" key="1">
    <citation type="journal article" date="2019" name="Int. J. Syst. Evol. Microbiol.">
        <title>The Global Catalogue of Microorganisms (GCM) 10K type strain sequencing project: providing services to taxonomists for standard genome sequencing and annotation.</title>
        <authorList>
            <consortium name="The Broad Institute Genomics Platform"/>
            <consortium name="The Broad Institute Genome Sequencing Center for Infectious Disease"/>
            <person name="Wu L."/>
            <person name="Ma J."/>
        </authorList>
    </citation>
    <scope>NUCLEOTIDE SEQUENCE [LARGE SCALE GENOMIC DNA]</scope>
    <source>
        <strain evidence="2">NBRC 102122</strain>
    </source>
</reference>
<protein>
    <recommendedName>
        <fullName evidence="3">GrpB family protein</fullName>
    </recommendedName>
</protein>